<dbReference type="Proteomes" id="UP000504609">
    <property type="component" value="Unplaced"/>
</dbReference>
<name>A0A6J1EBC8_CUCMO</name>
<keyword evidence="3" id="KW-0560">Oxidoreductase</keyword>
<feature type="domain" description="Thioredoxin" evidence="8">
    <location>
        <begin position="1"/>
        <end position="162"/>
    </location>
</feature>
<evidence type="ECO:0000256" key="5">
    <source>
        <dbReference type="ARBA" id="ARBA00025782"/>
    </source>
</evidence>
<evidence type="ECO:0000256" key="7">
    <source>
        <dbReference type="ARBA" id="ARBA00047804"/>
    </source>
</evidence>
<evidence type="ECO:0000313" key="10">
    <source>
        <dbReference type="RefSeq" id="XP_022923285.1"/>
    </source>
</evidence>
<dbReference type="Gene3D" id="3.40.30.10">
    <property type="entry name" value="Glutaredoxin"/>
    <property type="match status" value="3"/>
</dbReference>
<gene>
    <name evidence="10" type="primary">LOC111431028</name>
</gene>
<keyword evidence="2" id="KW-0677">Repeat</keyword>
<reference evidence="10" key="1">
    <citation type="submission" date="2025-08" db="UniProtKB">
        <authorList>
            <consortium name="RefSeq"/>
        </authorList>
    </citation>
    <scope>IDENTIFICATION</scope>
    <source>
        <tissue evidence="10">Young leaves</tissue>
    </source>
</reference>
<dbReference type="AlphaFoldDB" id="A0A6J1EBC8"/>
<organism evidence="9 10">
    <name type="scientific">Cucurbita moschata</name>
    <name type="common">Winter crookneck squash</name>
    <name type="synonym">Cucurbita pepo var. moschata</name>
    <dbReference type="NCBI Taxonomy" id="3662"/>
    <lineage>
        <taxon>Eukaryota</taxon>
        <taxon>Viridiplantae</taxon>
        <taxon>Streptophyta</taxon>
        <taxon>Embryophyta</taxon>
        <taxon>Tracheophyta</taxon>
        <taxon>Spermatophyta</taxon>
        <taxon>Magnoliopsida</taxon>
        <taxon>eudicotyledons</taxon>
        <taxon>Gunneridae</taxon>
        <taxon>Pentapetalae</taxon>
        <taxon>rosids</taxon>
        <taxon>fabids</taxon>
        <taxon>Cucurbitales</taxon>
        <taxon>Cucurbitaceae</taxon>
        <taxon>Cucurbiteae</taxon>
        <taxon>Cucurbita</taxon>
    </lineage>
</organism>
<evidence type="ECO:0000256" key="1">
    <source>
        <dbReference type="ARBA" id="ARBA00012612"/>
    </source>
</evidence>
<dbReference type="InterPro" id="IPR036249">
    <property type="entry name" value="Thioredoxin-like_sf"/>
</dbReference>
<dbReference type="InterPro" id="IPR045870">
    <property type="entry name" value="TryX_NRX_thioredoxin_dom"/>
</dbReference>
<dbReference type="SUPFAM" id="SSF52833">
    <property type="entry name" value="Thioredoxin-like"/>
    <property type="match status" value="3"/>
</dbReference>
<evidence type="ECO:0000259" key="8">
    <source>
        <dbReference type="PROSITE" id="PS51352"/>
    </source>
</evidence>
<dbReference type="RefSeq" id="XP_022923285.1">
    <property type="nucleotide sequence ID" value="XM_023067517.1"/>
</dbReference>
<dbReference type="InterPro" id="IPR012336">
    <property type="entry name" value="Thioredoxin-like_fold"/>
</dbReference>
<keyword evidence="9" id="KW-1185">Reference proteome</keyword>
<comment type="similarity">
    <text evidence="5">Belongs to the nucleoredoxin family.</text>
</comment>
<comment type="catalytic activity">
    <reaction evidence="6">
        <text>[protein]-dithiol + NAD(+) = [protein]-disulfide + NADH + H(+)</text>
        <dbReference type="Rhea" id="RHEA:18749"/>
        <dbReference type="Rhea" id="RHEA-COMP:10593"/>
        <dbReference type="Rhea" id="RHEA-COMP:10594"/>
        <dbReference type="ChEBI" id="CHEBI:15378"/>
        <dbReference type="ChEBI" id="CHEBI:29950"/>
        <dbReference type="ChEBI" id="CHEBI:50058"/>
        <dbReference type="ChEBI" id="CHEBI:57540"/>
        <dbReference type="ChEBI" id="CHEBI:57945"/>
        <dbReference type="EC" id="1.8.1.8"/>
    </reaction>
</comment>
<dbReference type="InterPro" id="IPR004146">
    <property type="entry name" value="DC1"/>
</dbReference>
<feature type="domain" description="Thioredoxin" evidence="8">
    <location>
        <begin position="322"/>
        <end position="487"/>
    </location>
</feature>
<dbReference type="GeneID" id="111431028"/>
<sequence>MSVDEHDGLGGVAAHGLHSEYGDFLLRNNGDKVNIEMLKGKNLGLYFSAAWCGPCQRFTPSLVEAYNELSSKGNFEIIFVSADDDEKSFNEYFSKMPWLAIPFSDSERRDRLDSLFQVSGIPHLIILDSNGELSTDSGVDFVREYGAEAYPFTPDRIAQLVSQEAVARREQSLRSIMVSSSRDFVISSKEEKVPVAELEGKVVGLYFSIFSYERCMAFTPKLVDAYEKLKAKGERFEIVLISLDQDEELFKEGLRNVPWLALPFIDKRCDKLVRYFEISTLPTLVMIGRDGRTLQSNVVNVVEEHGFLAYPFTKERFAELAKLEKEKEEAQTLESVLVSGDRDFVIDNNGTKVPVSSLVGKNILIYFSADWCPPCHAFLPKLIETYHNIKKKNGNLEVIFISCDKDEVSFEKLLSRMPWLAIPFGDQRKALIRRKFKVQMESIPVLICIGADGRTVTNDATQLVSIYGAKAYPFSTGRAEELKSETELMTRNLPQNVKHVLHEGHLLSLTPRKGYVCDGCEKEGRVWSYCCKRCDFDLHPECALERNPEYQMDKWRICG</sequence>
<dbReference type="EC" id="1.8.1.8" evidence="1"/>
<evidence type="ECO:0000256" key="4">
    <source>
        <dbReference type="ARBA" id="ARBA00023027"/>
    </source>
</evidence>
<evidence type="ECO:0000313" key="9">
    <source>
        <dbReference type="Proteomes" id="UP000504609"/>
    </source>
</evidence>
<evidence type="ECO:0000256" key="2">
    <source>
        <dbReference type="ARBA" id="ARBA00022737"/>
    </source>
</evidence>
<proteinExistence type="inferred from homology"/>
<dbReference type="PROSITE" id="PS51352">
    <property type="entry name" value="THIOREDOXIN_2"/>
    <property type="match status" value="2"/>
</dbReference>
<dbReference type="KEGG" id="cmos:111431028"/>
<keyword evidence="4" id="KW-0520">NAD</keyword>
<evidence type="ECO:0000256" key="3">
    <source>
        <dbReference type="ARBA" id="ARBA00023002"/>
    </source>
</evidence>
<dbReference type="InterPro" id="IPR046349">
    <property type="entry name" value="C1-like_sf"/>
</dbReference>
<accession>A0A6J1EBC8</accession>
<dbReference type="GO" id="GO:0004791">
    <property type="term" value="F:thioredoxin-disulfide reductase (NADPH) activity"/>
    <property type="evidence" value="ECO:0007669"/>
    <property type="project" value="InterPro"/>
</dbReference>
<dbReference type="PROSITE" id="PS00194">
    <property type="entry name" value="THIOREDOXIN_1"/>
    <property type="match status" value="1"/>
</dbReference>
<dbReference type="SUPFAM" id="SSF57889">
    <property type="entry name" value="Cysteine-rich domain"/>
    <property type="match status" value="1"/>
</dbReference>
<dbReference type="PANTHER" id="PTHR13871">
    <property type="entry name" value="THIOREDOXIN"/>
    <property type="match status" value="1"/>
</dbReference>
<dbReference type="Pfam" id="PF13905">
    <property type="entry name" value="Thioredoxin_8"/>
    <property type="match status" value="3"/>
</dbReference>
<protein>
    <recommendedName>
        <fullName evidence="1">protein-disulfide reductase</fullName>
        <ecNumber evidence="1">1.8.1.8</ecNumber>
    </recommendedName>
</protein>
<dbReference type="InterPro" id="IPR017937">
    <property type="entry name" value="Thioredoxin_CS"/>
</dbReference>
<comment type="catalytic activity">
    <reaction evidence="7">
        <text>[protein]-dithiol + NADP(+) = [protein]-disulfide + NADPH + H(+)</text>
        <dbReference type="Rhea" id="RHEA:18753"/>
        <dbReference type="Rhea" id="RHEA-COMP:10593"/>
        <dbReference type="Rhea" id="RHEA-COMP:10594"/>
        <dbReference type="ChEBI" id="CHEBI:15378"/>
        <dbReference type="ChEBI" id="CHEBI:29950"/>
        <dbReference type="ChEBI" id="CHEBI:50058"/>
        <dbReference type="ChEBI" id="CHEBI:57783"/>
        <dbReference type="ChEBI" id="CHEBI:58349"/>
        <dbReference type="EC" id="1.8.1.8"/>
    </reaction>
</comment>
<dbReference type="InterPro" id="IPR052259">
    <property type="entry name" value="Nucleoredoxin-like"/>
</dbReference>
<dbReference type="CDD" id="cd03009">
    <property type="entry name" value="TryX_like_TryX_NRX"/>
    <property type="match status" value="2"/>
</dbReference>
<evidence type="ECO:0000256" key="6">
    <source>
        <dbReference type="ARBA" id="ARBA00047388"/>
    </source>
</evidence>
<dbReference type="Pfam" id="PF03107">
    <property type="entry name" value="C1_2"/>
    <property type="match status" value="1"/>
</dbReference>
<dbReference type="InterPro" id="IPR013766">
    <property type="entry name" value="Thioredoxin_domain"/>
</dbReference>
<dbReference type="PANTHER" id="PTHR13871:SF104">
    <property type="entry name" value="NUCLEOREDOXIN 1 ISOFORM X1-RELATED"/>
    <property type="match status" value="1"/>
</dbReference>